<sequence length="75" mass="8443">MSLPPHLTQANTSKSNFLLSNSAKVHSRRPLLHPLRSGRCLLPRSRLLLTCLEELRLVDSERIGAQVIRLTYVPA</sequence>
<evidence type="ECO:0000313" key="1">
    <source>
        <dbReference type="EMBL" id="RKH31556.1"/>
    </source>
</evidence>
<evidence type="ECO:0000313" key="2">
    <source>
        <dbReference type="Proteomes" id="UP000273405"/>
    </source>
</evidence>
<accession>A0A3A8MHF2</accession>
<protein>
    <submittedName>
        <fullName evidence="1">Uncharacterized protein</fullName>
    </submittedName>
</protein>
<dbReference type="AlphaFoldDB" id="A0A3A8MHF2"/>
<organism evidence="1 2">
    <name type="scientific">Corallococcus sicarius</name>
    <dbReference type="NCBI Taxonomy" id="2316726"/>
    <lineage>
        <taxon>Bacteria</taxon>
        <taxon>Pseudomonadati</taxon>
        <taxon>Myxococcota</taxon>
        <taxon>Myxococcia</taxon>
        <taxon>Myxococcales</taxon>
        <taxon>Cystobacterineae</taxon>
        <taxon>Myxococcaceae</taxon>
        <taxon>Corallococcus</taxon>
    </lineage>
</organism>
<gene>
    <name evidence="1" type="ORF">D7X12_38310</name>
</gene>
<name>A0A3A8MHF2_9BACT</name>
<proteinExistence type="predicted"/>
<keyword evidence="2" id="KW-1185">Reference proteome</keyword>
<dbReference type="EMBL" id="RAWG01000449">
    <property type="protein sequence ID" value="RKH31556.1"/>
    <property type="molecule type" value="Genomic_DNA"/>
</dbReference>
<dbReference type="Proteomes" id="UP000273405">
    <property type="component" value="Unassembled WGS sequence"/>
</dbReference>
<comment type="caution">
    <text evidence="1">The sequence shown here is derived from an EMBL/GenBank/DDBJ whole genome shotgun (WGS) entry which is preliminary data.</text>
</comment>
<reference evidence="2" key="1">
    <citation type="submission" date="2018-09" db="EMBL/GenBank/DDBJ databases">
        <authorList>
            <person name="Livingstone P.G."/>
            <person name="Whitworth D.E."/>
        </authorList>
    </citation>
    <scope>NUCLEOTIDE SEQUENCE [LARGE SCALE GENOMIC DNA]</scope>
    <source>
        <strain evidence="2">CA040B</strain>
    </source>
</reference>